<evidence type="ECO:0000313" key="3">
    <source>
        <dbReference type="EMBL" id="RWS21976.1"/>
    </source>
</evidence>
<dbReference type="PANTHER" id="PTHR44252">
    <property type="entry name" value="D-ERYTHRULOSE REDUCTASE"/>
    <property type="match status" value="1"/>
</dbReference>
<dbReference type="Proteomes" id="UP000288716">
    <property type="component" value="Unassembled WGS sequence"/>
</dbReference>
<dbReference type="GO" id="GO:0004090">
    <property type="term" value="F:carbonyl reductase (NADPH) activity"/>
    <property type="evidence" value="ECO:0007669"/>
    <property type="project" value="TreeGrafter"/>
</dbReference>
<dbReference type="EMBL" id="NCKV01010164">
    <property type="protein sequence ID" value="RWS21976.1"/>
    <property type="molecule type" value="Genomic_DNA"/>
</dbReference>
<evidence type="ECO:0000313" key="4">
    <source>
        <dbReference type="Proteomes" id="UP000288716"/>
    </source>
</evidence>
<name>A0A443S366_9ACAR</name>
<gene>
    <name evidence="3" type="ORF">B4U80_10092</name>
</gene>
<feature type="non-terminal residue" evidence="3">
    <location>
        <position position="1"/>
    </location>
</feature>
<dbReference type="Pfam" id="PF13561">
    <property type="entry name" value="adh_short_C2"/>
    <property type="match status" value="1"/>
</dbReference>
<dbReference type="PRINTS" id="PR00081">
    <property type="entry name" value="GDHRDH"/>
</dbReference>
<reference evidence="3 4" key="1">
    <citation type="journal article" date="2018" name="Gigascience">
        <title>Genomes of trombidid mites reveal novel predicted allergens and laterally-transferred genes associated with secondary metabolism.</title>
        <authorList>
            <person name="Dong X."/>
            <person name="Chaisiri K."/>
            <person name="Xia D."/>
            <person name="Armstrong S.D."/>
            <person name="Fang Y."/>
            <person name="Donnelly M.J."/>
            <person name="Kadowaki T."/>
            <person name="McGarry J.W."/>
            <person name="Darby A.C."/>
            <person name="Makepeace B.L."/>
        </authorList>
    </citation>
    <scope>NUCLEOTIDE SEQUENCE [LARGE SCALE GENOMIC DNA]</scope>
    <source>
        <strain evidence="3">UoL-UT</strain>
    </source>
</reference>
<dbReference type="GO" id="GO:0006006">
    <property type="term" value="P:glucose metabolic process"/>
    <property type="evidence" value="ECO:0007669"/>
    <property type="project" value="TreeGrafter"/>
</dbReference>
<accession>A0A443S366</accession>
<dbReference type="VEuPathDB" id="VectorBase:LDEU010064"/>
<dbReference type="GO" id="GO:0050038">
    <property type="term" value="F:L-xylulose reductase (NADPH) activity"/>
    <property type="evidence" value="ECO:0007669"/>
    <property type="project" value="TreeGrafter"/>
</dbReference>
<dbReference type="Gene3D" id="3.40.50.720">
    <property type="entry name" value="NAD(P)-binding Rossmann-like Domain"/>
    <property type="match status" value="1"/>
</dbReference>
<organism evidence="3 4">
    <name type="scientific">Leptotrombidium deliense</name>
    <dbReference type="NCBI Taxonomy" id="299467"/>
    <lineage>
        <taxon>Eukaryota</taxon>
        <taxon>Metazoa</taxon>
        <taxon>Ecdysozoa</taxon>
        <taxon>Arthropoda</taxon>
        <taxon>Chelicerata</taxon>
        <taxon>Arachnida</taxon>
        <taxon>Acari</taxon>
        <taxon>Acariformes</taxon>
        <taxon>Trombidiformes</taxon>
        <taxon>Prostigmata</taxon>
        <taxon>Anystina</taxon>
        <taxon>Parasitengona</taxon>
        <taxon>Trombiculoidea</taxon>
        <taxon>Trombiculidae</taxon>
        <taxon>Leptotrombidium</taxon>
    </lineage>
</organism>
<dbReference type="InterPro" id="IPR051737">
    <property type="entry name" value="L-xylulose/Carbonyl_redctase"/>
</dbReference>
<protein>
    <submittedName>
        <fullName evidence="3">L-xylulose reductase-like protein</fullName>
    </submittedName>
</protein>
<proteinExistence type="inferred from homology"/>
<comment type="similarity">
    <text evidence="1">Belongs to the short-chain dehydrogenases/reductases (SDR) family.</text>
</comment>
<keyword evidence="4" id="KW-1185">Reference proteome</keyword>
<dbReference type="PRINTS" id="PR00080">
    <property type="entry name" value="SDRFAMILY"/>
</dbReference>
<dbReference type="SUPFAM" id="SSF51735">
    <property type="entry name" value="NAD(P)-binding Rossmann-fold domains"/>
    <property type="match status" value="1"/>
</dbReference>
<dbReference type="FunFam" id="3.40.50.720:FF:000084">
    <property type="entry name" value="Short-chain dehydrogenase reductase"/>
    <property type="match status" value="1"/>
</dbReference>
<dbReference type="InterPro" id="IPR036291">
    <property type="entry name" value="NAD(P)-bd_dom_sf"/>
</dbReference>
<dbReference type="STRING" id="299467.A0A443S366"/>
<dbReference type="PANTHER" id="PTHR44252:SF3">
    <property type="entry name" value="D-ERYTHRULOSE REDUCTASE-RELATED"/>
    <property type="match status" value="1"/>
</dbReference>
<evidence type="ECO:0000256" key="1">
    <source>
        <dbReference type="ARBA" id="ARBA00006484"/>
    </source>
</evidence>
<evidence type="ECO:0000256" key="2">
    <source>
        <dbReference type="ARBA" id="ARBA00022857"/>
    </source>
</evidence>
<keyword evidence="2" id="KW-0521">NADP</keyword>
<comment type="caution">
    <text evidence="3">The sequence shown here is derived from an EMBL/GenBank/DDBJ whole genome shotgun (WGS) entry which is preliminary data.</text>
</comment>
<dbReference type="GO" id="GO:0005997">
    <property type="term" value="P:xylulose metabolic process"/>
    <property type="evidence" value="ECO:0007669"/>
    <property type="project" value="TreeGrafter"/>
</dbReference>
<dbReference type="AlphaFoldDB" id="A0A443S366"/>
<dbReference type="OrthoDB" id="1393670at2759"/>
<sequence length="225" mass="23986">IGKGVAIKLLECGAKVIAIDKDEENLKQLKNEHPTIEIYAIDISNWENTKNLISQIGPFELLVNNAAVLKPKLIGNITEDDVDSQLAVNVKAIINITQEVAKGMIDNKRVACSIVNVSSIVSSVATKGCLVYGATKAAIDQITRVSALELGKHQIRVNAINPGPVMTKMLQGATPEALQAVIGRMPLQRAAQVNDVANLIAYLLSEKADMITGACIPIDGGYSSC</sequence>
<dbReference type="InterPro" id="IPR002347">
    <property type="entry name" value="SDR_fam"/>
</dbReference>